<feature type="compositionally biased region" description="Basic and acidic residues" evidence="8">
    <location>
        <begin position="2845"/>
        <end position="2858"/>
    </location>
</feature>
<keyword evidence="3" id="KW-0645">Protease</keyword>
<feature type="region of interest" description="Disordered" evidence="8">
    <location>
        <begin position="2845"/>
        <end position="2865"/>
    </location>
</feature>
<evidence type="ECO:0000256" key="8">
    <source>
        <dbReference type="SAM" id="MobiDB-lite"/>
    </source>
</evidence>
<evidence type="ECO:0000313" key="12">
    <source>
        <dbReference type="EMBL" id="CAF0897633.1"/>
    </source>
</evidence>
<feature type="domain" description="DUF3638" evidence="9">
    <location>
        <begin position="2011"/>
        <end position="2241"/>
    </location>
</feature>
<feature type="coiled-coil region" evidence="7">
    <location>
        <begin position="587"/>
        <end position="621"/>
    </location>
</feature>
<dbReference type="Pfam" id="PF12340">
    <property type="entry name" value="DUF3638"/>
    <property type="match status" value="1"/>
</dbReference>
<feature type="domain" description="DUF6606" evidence="11">
    <location>
        <begin position="5"/>
        <end position="278"/>
    </location>
</feature>
<keyword evidence="4" id="KW-0833">Ubl conjugation pathway</keyword>
<dbReference type="EC" id="3.4.19.12" evidence="2"/>
<dbReference type="GO" id="GO:0004843">
    <property type="term" value="F:cysteine-type deubiquitinase activity"/>
    <property type="evidence" value="ECO:0007669"/>
    <property type="project" value="UniProtKB-EC"/>
</dbReference>
<dbReference type="InterPro" id="IPR046541">
    <property type="entry name" value="DUF6606"/>
</dbReference>
<evidence type="ECO:0000256" key="5">
    <source>
        <dbReference type="ARBA" id="ARBA00022801"/>
    </source>
</evidence>
<keyword evidence="7" id="KW-0175">Coiled coil</keyword>
<dbReference type="PANTHER" id="PTHR13367:SF33">
    <property type="entry name" value="P-LOOP CONTAINING NUCLEOSIDE TRIPHOSPHATE HYDROLASE PROTEIN"/>
    <property type="match status" value="1"/>
</dbReference>
<keyword evidence="6" id="KW-0788">Thiol protease</keyword>
<keyword evidence="5" id="KW-0378">Hydrolase</keyword>
<proteinExistence type="predicted"/>
<dbReference type="InterPro" id="IPR022099">
    <property type="entry name" value="DUF3638"/>
</dbReference>
<comment type="catalytic activity">
    <reaction evidence="1">
        <text>Thiol-dependent hydrolysis of ester, thioester, amide, peptide and isopeptide bonds formed by the C-terminal Gly of ubiquitin (a 76-residue protein attached to proteins as an intracellular targeting signal).</text>
        <dbReference type="EC" id="3.4.19.12"/>
    </reaction>
</comment>
<dbReference type="Proteomes" id="UP000663864">
    <property type="component" value="Unassembled WGS sequence"/>
</dbReference>
<gene>
    <name evidence="12" type="ORF">ZHD862_LOCUS7219</name>
</gene>
<protein>
    <recommendedName>
        <fullName evidence="2">ubiquitinyl hydrolase 1</fullName>
        <ecNumber evidence="2">3.4.19.12</ecNumber>
    </recommendedName>
</protein>
<evidence type="ECO:0000256" key="3">
    <source>
        <dbReference type="ARBA" id="ARBA00022670"/>
    </source>
</evidence>
<name>A0A813ZBB8_9BILA</name>
<dbReference type="Pfam" id="PF12359">
    <property type="entry name" value="DUF3645"/>
    <property type="match status" value="1"/>
</dbReference>
<dbReference type="SUPFAM" id="SSF52540">
    <property type="entry name" value="P-loop containing nucleoside triphosphate hydrolases"/>
    <property type="match status" value="1"/>
</dbReference>
<dbReference type="GO" id="GO:0006508">
    <property type="term" value="P:proteolysis"/>
    <property type="evidence" value="ECO:0007669"/>
    <property type="project" value="UniProtKB-KW"/>
</dbReference>
<evidence type="ECO:0000256" key="6">
    <source>
        <dbReference type="ARBA" id="ARBA00022807"/>
    </source>
</evidence>
<comment type="caution">
    <text evidence="12">The sequence shown here is derived from an EMBL/GenBank/DDBJ whole genome shotgun (WGS) entry which is preliminary data.</text>
</comment>
<evidence type="ECO:0000313" key="13">
    <source>
        <dbReference type="Proteomes" id="UP000663864"/>
    </source>
</evidence>
<reference evidence="12" key="1">
    <citation type="submission" date="2021-02" db="EMBL/GenBank/DDBJ databases">
        <authorList>
            <person name="Nowell W R."/>
        </authorList>
    </citation>
    <scope>NUCLEOTIDE SEQUENCE</scope>
</reference>
<dbReference type="InterPro" id="IPR027417">
    <property type="entry name" value="P-loop_NTPase"/>
</dbReference>
<dbReference type="EMBL" id="CAJNOT010000216">
    <property type="protein sequence ID" value="CAF0897633.1"/>
    <property type="molecule type" value="Genomic_DNA"/>
</dbReference>
<dbReference type="Pfam" id="PF20255">
    <property type="entry name" value="DUF6606"/>
    <property type="match status" value="1"/>
</dbReference>
<sequence>MEESILNHLFLPHYLPSSADDDFIIGFNCQYEYKILEYIKQYLDTFELTNAINNLPIFQILNDYCLKSWSILQNSQNFSGTTIQNIIEELPPGSFLPLYFRAQNAAILIEIEENNIDQPLISSWQVLLPMAEIASSPIPHLSCFPVTTYRLKDRRQLNSKVHCELLLDFMKNTIEYYKSYPISQQRSKVNDVPESHYVTQWWIQQFQDIQIENNSNMSIQFKKKHRDHIRGSSSAVPCRRSGLWLTIKVVFQTILTKRLGSVGTVVYKLLITHFLTCIICQTYSTVSTDLLVYCIRKIVRRLNKIENLLSSIQSNDVNDWIQYTTQEIRMKINQIIPKSDWQNPFQVDEETNQQVFMSNFTSLKFNTYQHLCEDLRAYLNNQTLKQTITFLPGVKKSNVSSNAIQADYIPSIKELTEKFNYTIGIALNRIEIWVELCLDKWINRSTITCFEGNQFETLLIFFEEYQNAALNHYWSEKDPTDPLGYSRFILTSLTIIRSMHQKLCNNSRFERLKLHSIHIPNLMNLFEFLVLPKREDMIRIHDLRHYFSHFSHKEYPDLLTNINSADAFGVYYASQSSTMKESIQKIRIQAENDKQQKIREVNNAKERYRNLMNSVRNISCKCTYKYGYRQTCHKCSTEQQARQIQVKIFECPLPSDQNDAFAVIFELQMPIEVRVYRDVIWQFVNRPKPHPKLEMYEWLSVPPHAGKLRSFYHGSDNYKVKLVSSTKSVTQIRDSCPPSIAFAAVEEFLFKNSLTVGISPTKPIEFNDECRILTPQLDHPDYKQLQFTLNTTQFLQNDVIAKLSDCSIRLKPNQFVEFGSFRSGHRLQWWNLLAMFEMDSLPISEESVTILIIHSILQYGPQTSYNSWCSEAHEQLLEDHFIDELITRLDRRLDDCELNWRHELVLVAVTIITMRMLTICNSTREVRIVDLAMKCRRIGEKWIALISETIQNILSSAFNEIEKLRLKNSIIGISCILTFSTNSDRLHYLLSSNEHIISLLKAATTIHDNIILNKNQTNMSTFVRNIMRFSERILVTVQPTIAEYLRKTSYQSLNDFSTIYWAAIRKKGTMNGKWRKRKQDPYDGWYDCRYELRCISIDCIRGTFLVDDMTIGFLPENITTNELFVRVFHNHIFEVQLAESPKTYITKHSYHGDRRVQYEFYFNDQTKCLKVTERHIQTNETFQLIPHTCFQKELSDTFISNHSHWMNIKTQIIEFRPIHFKEPDFLDNKSYILSLETGYVITTIENNAQTLINQSSIFFQQLFHRYFIRLDDKPYVYMMHSNISCIDSIVYIYLSRLNIAFEYNTSTHIIKSREYSDMCIDKDQWLGTLTGLTHGLLLSPLLVNHDRLYHYPYRKLIVPFGTINNEINYNMNHQIVTINRSSSKSFTHQYFVFILNDRLKIVQSTDSPTGWLYLALLHAMTSHPLPDQYTGMTGMERAFQLLNSAGCWSDQPFDEVSLNILCQIASISPKVDYYPKKSTIMEKIDWSLNGLPYSIQHFGYYLIAKKLINSSQIFNFMYPSMISNKIPELFQGKIYNEILLKKLYWDYRDSYNPQARLSIEMEADISDTKSMTIYHPTFNHYSHLTNNRAVRLIDDLYNNGYVDLRDCSQQHWLPLSQWLTDSNNLKNIWIGLLKLTERIKTVTTDNDADNVKRLEGLLDFLHYTSGKRNINPFYLQMLKTNLKISTISLRSVRFPPFIRYNNIEQIRVQRDDIDFSNDLTSRQQSKILAEIRDCFENGDRFEDYDVLLTDDEISEINGLLKAWRSNKELRYFLETVQYLICSVPLEQFDIQVPCYPQRFAREQPKDHYQIQIKLTDISIDPILLRNAEQKFHNVNSDHFNKPTKPISTTNRQNMFPQDIFPSLNNQDKHLSEIMNYFKNQLNESWNKLLSDQPCEKEYPSTEEIIGLLNSFREESIKFWNELLNSIRLSNEQLFDTGLILRITPMTVITLLQDTSKYFQNHLLFTLTKDQCTILGAIIVNWTLEQQLERTLHFEIHKKFEDLKKELSHIPHSNWKPSEYISWLILELEMNITIREIQIKVAQHMIQPKMIIDDSTVQNIVMQMNMGEGKTSVILPMLAVNLSSSNLTLVRIIILKSLFPTNYQSLRYKLGGLLNRRIFPFTCRRDMNFNDVQINQIFKRFQEGLKNCDIILTSPEDILSFDLLTIDKCRRNEFDIGRSMLTVQRWLKNYVRDVLDESDEILHVKYQLIYTIGGQQQVDGGAERWKTIQTILKLVKKHATDISNSFYEYVYYKPSERKSAFPQFRLQSYEPFRLLCQKIANDWIDSRNYRSTDKSIILSFILETHLSVECLVDKFSRLDIQLFLIIRGLLSSEVLLVALKKRYRVNYGVNTHPSFNRLMAVPFRAKDVVADRTEFGHPDVALVLTQLSYYYSGLNDSQLSQCFNRLNDEETDPVSIYDQWILYEDEKDIANSIKQWNGVNLKDYQQCINCLFPTFRYNMLVIDYFLDYFVFPREAKQFPYKLTASGWDLSSSLLRSKIITGFSGTNDTQLLLPVHIRQYDLSELQKTDAIVVNNLLQNENENYQFLSINITLEDVLKQIVDYKENINVILDVGALFIDGTNKDIAIKWLKLSNKNNVDYAVYFDSDSIVVCDRLLHHYSFVTSPANERLDRCIFYLDEIHTRGTDFKFPIRFKAALTLGNGLTKDRFVQACMRMRKLGSEHSLTFWSSYEVHQQIQTLKTMSLMKNQENNINESIKLIDILRWVYENTQQATWDGLHHWATQSLSFQRNISAFRSIITCNDDQQTFTDIFMQDLAKECSEPDIIELTNMYGASKTLQTLFEIHSNRYDQTYHDIVKEIRDAVLKRLYDYGGTKQRLSQLLDEEQQRELEQELEEERQLERPPPVKPCEPILHEEIKQLWDIHDTMMNLADFPNIFRPLPYAFMDTTFVNDCQPNNWRKNFWISTEFQRVIATKGESLNPFLRPPRWIIIYRNEQLIFLSALEANYLIGCLNSFYHKQRFKQPSTTTLRLLVPRIKRIQSIILNTPTLTIPPSIEHPNGAIPFLIPLEWLVQLFIFNGTLYFETTDEQTAYCQCLSLCPKPRTMKEEEAFENGWIAPDGFVSNPEHRQYLQIRQVCFHNNLLTFIKQIIENRNNSHAPISSHVGSIILNSLKLI</sequence>
<feature type="domain" description="DUF3645" evidence="10">
    <location>
        <begin position="2356"/>
        <end position="2384"/>
    </location>
</feature>
<dbReference type="InterPro" id="IPR022105">
    <property type="entry name" value="DUF3645"/>
</dbReference>
<evidence type="ECO:0000256" key="7">
    <source>
        <dbReference type="SAM" id="Coils"/>
    </source>
</evidence>
<evidence type="ECO:0000259" key="9">
    <source>
        <dbReference type="Pfam" id="PF12340"/>
    </source>
</evidence>
<dbReference type="InterPro" id="IPR051346">
    <property type="entry name" value="OTU_Deubiquitinase"/>
</dbReference>
<evidence type="ECO:0000259" key="10">
    <source>
        <dbReference type="Pfam" id="PF12359"/>
    </source>
</evidence>
<dbReference type="PANTHER" id="PTHR13367">
    <property type="entry name" value="UBIQUITIN THIOESTERASE"/>
    <property type="match status" value="1"/>
</dbReference>
<evidence type="ECO:0000256" key="1">
    <source>
        <dbReference type="ARBA" id="ARBA00000707"/>
    </source>
</evidence>
<evidence type="ECO:0000256" key="4">
    <source>
        <dbReference type="ARBA" id="ARBA00022786"/>
    </source>
</evidence>
<evidence type="ECO:0000259" key="11">
    <source>
        <dbReference type="Pfam" id="PF20255"/>
    </source>
</evidence>
<organism evidence="12 13">
    <name type="scientific">Rotaria sordida</name>
    <dbReference type="NCBI Taxonomy" id="392033"/>
    <lineage>
        <taxon>Eukaryota</taxon>
        <taxon>Metazoa</taxon>
        <taxon>Spiralia</taxon>
        <taxon>Gnathifera</taxon>
        <taxon>Rotifera</taxon>
        <taxon>Eurotatoria</taxon>
        <taxon>Bdelloidea</taxon>
        <taxon>Philodinida</taxon>
        <taxon>Philodinidae</taxon>
        <taxon>Rotaria</taxon>
    </lineage>
</organism>
<evidence type="ECO:0000256" key="2">
    <source>
        <dbReference type="ARBA" id="ARBA00012759"/>
    </source>
</evidence>
<accession>A0A813ZBB8</accession>